<evidence type="ECO:0000313" key="2">
    <source>
        <dbReference type="EMBL" id="KAF6817323.1"/>
    </source>
</evidence>
<evidence type="ECO:0000313" key="3">
    <source>
        <dbReference type="Proteomes" id="UP000652219"/>
    </source>
</evidence>
<evidence type="ECO:0000256" key="1">
    <source>
        <dbReference type="SAM" id="MobiDB-lite"/>
    </source>
</evidence>
<dbReference type="AlphaFoldDB" id="A0A8H6N2P2"/>
<feature type="compositionally biased region" description="Basic residues" evidence="1">
    <location>
        <begin position="14"/>
        <end position="26"/>
    </location>
</feature>
<feature type="region of interest" description="Disordered" evidence="1">
    <location>
        <begin position="1"/>
        <end position="57"/>
    </location>
</feature>
<feature type="region of interest" description="Disordered" evidence="1">
    <location>
        <begin position="89"/>
        <end position="120"/>
    </location>
</feature>
<organism evidence="2 3">
    <name type="scientific">Colletotrichum sojae</name>
    <dbReference type="NCBI Taxonomy" id="2175907"/>
    <lineage>
        <taxon>Eukaryota</taxon>
        <taxon>Fungi</taxon>
        <taxon>Dikarya</taxon>
        <taxon>Ascomycota</taxon>
        <taxon>Pezizomycotina</taxon>
        <taxon>Sordariomycetes</taxon>
        <taxon>Hypocreomycetidae</taxon>
        <taxon>Glomerellales</taxon>
        <taxon>Glomerellaceae</taxon>
        <taxon>Colletotrichum</taxon>
        <taxon>Colletotrichum orchidearum species complex</taxon>
    </lineage>
</organism>
<keyword evidence="3" id="KW-1185">Reference proteome</keyword>
<dbReference type="Proteomes" id="UP000652219">
    <property type="component" value="Unassembled WGS sequence"/>
</dbReference>
<proteinExistence type="predicted"/>
<gene>
    <name evidence="2" type="ORF">CSOJ01_02505</name>
</gene>
<comment type="caution">
    <text evidence="2">The sequence shown here is derived from an EMBL/GenBank/DDBJ whole genome shotgun (WGS) entry which is preliminary data.</text>
</comment>
<feature type="region of interest" description="Disordered" evidence="1">
    <location>
        <begin position="166"/>
        <end position="186"/>
    </location>
</feature>
<protein>
    <submittedName>
        <fullName evidence="2">Uncharacterized protein</fullName>
    </submittedName>
</protein>
<name>A0A8H6N2P2_9PEZI</name>
<dbReference type="EMBL" id="WIGN01000022">
    <property type="protein sequence ID" value="KAF6817323.1"/>
    <property type="molecule type" value="Genomic_DNA"/>
</dbReference>
<reference evidence="2 3" key="1">
    <citation type="journal article" date="2020" name="Phytopathology">
        <title>Genome Sequence Resources of Colletotrichum truncatum, C. plurivorum, C. musicola, and C. sojae: Four Species Pathogenic to Soybean (Glycine max).</title>
        <authorList>
            <person name="Rogerio F."/>
            <person name="Boufleur T.R."/>
            <person name="Ciampi-Guillardi M."/>
            <person name="Sukno S.A."/>
            <person name="Thon M.R."/>
            <person name="Massola Junior N.S."/>
            <person name="Baroncelli R."/>
        </authorList>
    </citation>
    <scope>NUCLEOTIDE SEQUENCE [LARGE SCALE GENOMIC DNA]</scope>
    <source>
        <strain evidence="2 3">LFN0009</strain>
    </source>
</reference>
<accession>A0A8H6N2P2</accession>
<sequence length="186" mass="20214">MHKLRSSETNTVRIQRRKRHSARRKPAVYQHLLIPGTPAASRRQNMPLERSPTKAANRRADSAAMEGLMSAASTPTCPTILLSPKAANEEGPLRATTTTTTTTTGTNRAPKRAGDETATAKTGLRTKLPEPPESLFQVIIRRLLEDRGGPLQGFHGTEVPKLRVTVDESPKGSEEPDTAAISATCW</sequence>
<feature type="compositionally biased region" description="Low complexity" evidence="1">
    <location>
        <begin position="96"/>
        <end position="106"/>
    </location>
</feature>